<gene>
    <name evidence="1" type="ORF">RINTU1_08200</name>
</gene>
<proteinExistence type="predicted"/>
<name>A0A6L2ZMC9_9ENTR</name>
<evidence type="ECO:0000313" key="2">
    <source>
        <dbReference type="Proteomes" id="UP000504714"/>
    </source>
</evidence>
<accession>A0A6L2ZMC9</accession>
<dbReference type="EMBL" id="BLXO01000001">
    <property type="protein sequence ID" value="GFN45584.1"/>
    <property type="molecule type" value="Genomic_DNA"/>
</dbReference>
<organism evidence="1 2">
    <name type="scientific">Candidatus Regiella insecticola</name>
    <dbReference type="NCBI Taxonomy" id="138073"/>
    <lineage>
        <taxon>Bacteria</taxon>
        <taxon>Pseudomonadati</taxon>
        <taxon>Pseudomonadota</taxon>
        <taxon>Gammaproteobacteria</taxon>
        <taxon>Enterobacterales</taxon>
        <taxon>Enterobacteriaceae</taxon>
        <taxon>aphid secondary symbionts</taxon>
        <taxon>Candidatus Regiella</taxon>
    </lineage>
</organism>
<sequence>MLAESRSMSTLIGLTPWQPKATSKANGICFSKKIFIYSNEK</sequence>
<protein>
    <submittedName>
        <fullName evidence="1">Uncharacterized protein</fullName>
    </submittedName>
</protein>
<dbReference type="Proteomes" id="UP000504714">
    <property type="component" value="Unassembled WGS sequence"/>
</dbReference>
<evidence type="ECO:0000313" key="1">
    <source>
        <dbReference type="EMBL" id="GFN45584.1"/>
    </source>
</evidence>
<dbReference type="AlphaFoldDB" id="A0A6L2ZMC9"/>
<reference evidence="1 2" key="1">
    <citation type="submission" date="2020-06" db="EMBL/GenBank/DDBJ databases">
        <title>The genome sequence of Candidatus Regiella insecticola strain Tut.</title>
        <authorList>
            <person name="Nikoh N."/>
            <person name="Tsuchida T."/>
            <person name="Koga R."/>
            <person name="Oshima K."/>
            <person name="Hattori M."/>
            <person name="Fukatsu T."/>
        </authorList>
    </citation>
    <scope>NUCLEOTIDE SEQUENCE [LARGE SCALE GENOMIC DNA]</scope>
    <source>
        <strain evidence="1 2">Tut</strain>
    </source>
</reference>
<comment type="caution">
    <text evidence="1">The sequence shown here is derived from an EMBL/GenBank/DDBJ whole genome shotgun (WGS) entry which is preliminary data.</text>
</comment>